<name>A0ABQ8HUD9_9ROSI</name>
<keyword evidence="1" id="KW-0479">Metal-binding</keyword>
<keyword evidence="2 4" id="KW-0863">Zinc-finger</keyword>
<evidence type="ECO:0000256" key="1">
    <source>
        <dbReference type="ARBA" id="ARBA00022723"/>
    </source>
</evidence>
<dbReference type="InterPro" id="IPR019787">
    <property type="entry name" value="Znf_PHD-finger"/>
</dbReference>
<keyword evidence="8" id="KW-1185">Reference proteome</keyword>
<evidence type="ECO:0000256" key="5">
    <source>
        <dbReference type="SAM" id="MobiDB-lite"/>
    </source>
</evidence>
<evidence type="ECO:0000313" key="7">
    <source>
        <dbReference type="EMBL" id="KAH7567958.1"/>
    </source>
</evidence>
<evidence type="ECO:0000256" key="2">
    <source>
        <dbReference type="ARBA" id="ARBA00022771"/>
    </source>
</evidence>
<evidence type="ECO:0000256" key="4">
    <source>
        <dbReference type="PROSITE-ProRule" id="PRU00146"/>
    </source>
</evidence>
<feature type="domain" description="PHD-type" evidence="6">
    <location>
        <begin position="343"/>
        <end position="393"/>
    </location>
</feature>
<comment type="caution">
    <text evidence="7">The sequence shown here is derived from an EMBL/GenBank/DDBJ whole genome shotgun (WGS) entry which is preliminary data.</text>
</comment>
<dbReference type="SUPFAM" id="SSF57903">
    <property type="entry name" value="FYVE/PHD zinc finger"/>
    <property type="match status" value="3"/>
</dbReference>
<dbReference type="PANTHER" id="PTHR47162:SF9">
    <property type="entry name" value="PHD FINGER PROTEIN EHD3-LIKE"/>
    <property type="match status" value="1"/>
</dbReference>
<sequence>MVAEEGTSNGGGTEWLKRSEVNNGFGVRIEHEFGDRSSGASEGLQTYKRRKYARSSAESKGLEDGRASVEPDSQLADQVRFPDPEKPLKFVNVYANAVVLVHDIQLIVSLRHWRNVVLEHLYQSLSDDEGGIQNCIREALGCHPEINYTAKVKVCAVMKIACVLVVVGSDSHGGNGHKSSQTGFPNGTQYSAKGYAGVISVEARNESNHHNVTDMCQRAFFNIITSEKFTSLCKLLFENFNGTKADEFIDLSQIHSRMKEGAYESSPALFSADIQQVWRKLEVIGSEMISLAKSLADLSRTSFIEQVGDSLHGAFDKGKYELFTREFDPNVKPEQTEACVYKICTCKHCEQKADGRDCLVCDSCEDMYHVSCIEPAVKEIPPTSWYCVSCTANGIGSPHENCVVCERLNASRSQTNQVCDEFSPQNETSIELEENSNCSTDDALQSSEERKNLCKICGNEVDNGAKLRICDHPFCPNKYYHERCLTVKQLHSYSPCWYCPSCLCRVCLTDRDDDKIVLCDGCDHAYHIYCMNPPQTSIPEGKWFCRKCHAGIQEIRRARRAYENKMKEKGKVYVNRGKKTVERGEDESDKGRGGMDMLLNAAKTLNFEESLAAIQTKS</sequence>
<dbReference type="Pfam" id="PF00628">
    <property type="entry name" value="PHD"/>
    <property type="match status" value="2"/>
</dbReference>
<feature type="domain" description="PHD-type" evidence="6">
    <location>
        <begin position="501"/>
        <end position="551"/>
    </location>
</feature>
<dbReference type="Gene3D" id="2.30.30.1150">
    <property type="match status" value="1"/>
</dbReference>
<dbReference type="InterPro" id="IPR001965">
    <property type="entry name" value="Znf_PHD"/>
</dbReference>
<dbReference type="Gene3D" id="3.30.40.10">
    <property type="entry name" value="Zinc/RING finger domain, C3HC4 (zinc finger)"/>
    <property type="match status" value="2"/>
</dbReference>
<accession>A0ABQ8HUD9</accession>
<gene>
    <name evidence="7" type="ORF">JRO89_XS07G0197900</name>
</gene>
<reference evidence="7 8" key="1">
    <citation type="submission" date="2021-02" db="EMBL/GenBank/DDBJ databases">
        <title>Plant Genome Project.</title>
        <authorList>
            <person name="Zhang R.-G."/>
        </authorList>
    </citation>
    <scope>NUCLEOTIDE SEQUENCE [LARGE SCALE GENOMIC DNA]</scope>
    <source>
        <tissue evidence="7">Leaves</tissue>
    </source>
</reference>
<evidence type="ECO:0000256" key="3">
    <source>
        <dbReference type="ARBA" id="ARBA00022833"/>
    </source>
</evidence>
<evidence type="ECO:0000259" key="6">
    <source>
        <dbReference type="PROSITE" id="PS50016"/>
    </source>
</evidence>
<dbReference type="InterPro" id="IPR013083">
    <property type="entry name" value="Znf_RING/FYVE/PHD"/>
</dbReference>
<organism evidence="7 8">
    <name type="scientific">Xanthoceras sorbifolium</name>
    <dbReference type="NCBI Taxonomy" id="99658"/>
    <lineage>
        <taxon>Eukaryota</taxon>
        <taxon>Viridiplantae</taxon>
        <taxon>Streptophyta</taxon>
        <taxon>Embryophyta</taxon>
        <taxon>Tracheophyta</taxon>
        <taxon>Spermatophyta</taxon>
        <taxon>Magnoliopsida</taxon>
        <taxon>eudicotyledons</taxon>
        <taxon>Gunneridae</taxon>
        <taxon>Pentapetalae</taxon>
        <taxon>rosids</taxon>
        <taxon>malvids</taxon>
        <taxon>Sapindales</taxon>
        <taxon>Sapindaceae</taxon>
        <taxon>Xanthoceroideae</taxon>
        <taxon>Xanthoceras</taxon>
    </lineage>
</organism>
<protein>
    <recommendedName>
        <fullName evidence="6">PHD-type domain-containing protein</fullName>
    </recommendedName>
</protein>
<dbReference type="PROSITE" id="PS50016">
    <property type="entry name" value="ZF_PHD_2"/>
    <property type="match status" value="3"/>
</dbReference>
<dbReference type="PANTHER" id="PTHR47162">
    <property type="entry name" value="OS02G0192300 PROTEIN"/>
    <property type="match status" value="1"/>
</dbReference>
<dbReference type="EMBL" id="JAFEMO010000007">
    <property type="protein sequence ID" value="KAH7567958.1"/>
    <property type="molecule type" value="Genomic_DNA"/>
</dbReference>
<keyword evidence="3" id="KW-0862">Zinc</keyword>
<feature type="domain" description="PHD-type" evidence="6">
    <location>
        <begin position="451"/>
        <end position="505"/>
    </location>
</feature>
<dbReference type="InterPro" id="IPR011011">
    <property type="entry name" value="Znf_FYVE_PHD"/>
</dbReference>
<dbReference type="SMART" id="SM00249">
    <property type="entry name" value="PHD"/>
    <property type="match status" value="3"/>
</dbReference>
<feature type="region of interest" description="Disordered" evidence="5">
    <location>
        <begin position="35"/>
        <end position="70"/>
    </location>
</feature>
<proteinExistence type="predicted"/>
<evidence type="ECO:0000313" key="8">
    <source>
        <dbReference type="Proteomes" id="UP000827721"/>
    </source>
</evidence>
<dbReference type="Proteomes" id="UP000827721">
    <property type="component" value="Unassembled WGS sequence"/>
</dbReference>
<feature type="compositionally biased region" description="Basic and acidic residues" evidence="5">
    <location>
        <begin position="60"/>
        <end position="69"/>
    </location>
</feature>